<proteinExistence type="predicted"/>
<keyword evidence="13 17" id="KW-1133">Transmembrane helix</keyword>
<accession>A0ABZ2FCZ7</accession>
<dbReference type="Pfam" id="PF00034">
    <property type="entry name" value="Cytochrom_C"/>
    <property type="match status" value="1"/>
</dbReference>
<dbReference type="PIRSF" id="PIRSF000007">
    <property type="entry name" value="Ubiq_cycred_cyc"/>
    <property type="match status" value="1"/>
</dbReference>
<keyword evidence="9 17" id="KW-0479">Metal-binding</keyword>
<protein>
    <recommendedName>
        <fullName evidence="3 17">Cytochrome bc1 complex cytochrome c subunit</fullName>
        <ecNumber evidence="2 17">7.1.1.8</ecNumber>
    </recommendedName>
</protein>
<keyword evidence="14 17" id="KW-0408">Iron</keyword>
<evidence type="ECO:0000256" key="3">
    <source>
        <dbReference type="ARBA" id="ARBA00017819"/>
    </source>
</evidence>
<dbReference type="Pfam" id="PF13442">
    <property type="entry name" value="Cytochrome_CBB3"/>
    <property type="match status" value="1"/>
</dbReference>
<dbReference type="InterPro" id="IPR009152">
    <property type="entry name" value="bc1_cytC-su"/>
</dbReference>
<evidence type="ECO:0000256" key="14">
    <source>
        <dbReference type="ARBA" id="ARBA00023004"/>
    </source>
</evidence>
<evidence type="ECO:0000256" key="9">
    <source>
        <dbReference type="ARBA" id="ARBA00022723"/>
    </source>
</evidence>
<reference evidence="20 21" key="1">
    <citation type="submission" date="2022-09" db="EMBL/GenBank/DDBJ databases">
        <title>Complete genome sequence of Janibacter terrae strain COS04-44, PCL-degrading bacteria isolated from oil spilled coast.</title>
        <authorList>
            <person name="Park H."/>
            <person name="Kim J.Y."/>
            <person name="An S.H."/>
            <person name="Lee C.M."/>
            <person name="Weon H.-Y."/>
        </authorList>
    </citation>
    <scope>NUCLEOTIDE SEQUENCE [LARGE SCALE GENOMIC DNA]</scope>
    <source>
        <strain evidence="20 21">COS04-44</strain>
    </source>
</reference>
<keyword evidence="15 17" id="KW-0472">Membrane</keyword>
<keyword evidence="18" id="KW-0732">Signal</keyword>
<evidence type="ECO:0000256" key="8">
    <source>
        <dbReference type="ARBA" id="ARBA00022692"/>
    </source>
</evidence>
<keyword evidence="10" id="KW-0677">Repeat</keyword>
<feature type="chain" id="PRO_5047235978" description="Cytochrome bc1 complex cytochrome c subunit" evidence="18">
    <location>
        <begin position="29"/>
        <end position="262"/>
    </location>
</feature>
<dbReference type="PANTHER" id="PTHR33751:SF13">
    <property type="entry name" value="CYTOCHROME BC1 COMPLEX CYTOCHROME C SUBUNIT"/>
    <property type="match status" value="1"/>
</dbReference>
<evidence type="ECO:0000256" key="1">
    <source>
        <dbReference type="ARBA" id="ARBA00004651"/>
    </source>
</evidence>
<dbReference type="PANTHER" id="PTHR33751">
    <property type="entry name" value="CBB3-TYPE CYTOCHROME C OXIDASE SUBUNIT FIXP"/>
    <property type="match status" value="1"/>
</dbReference>
<evidence type="ECO:0000256" key="12">
    <source>
        <dbReference type="ARBA" id="ARBA00022982"/>
    </source>
</evidence>
<evidence type="ECO:0000256" key="5">
    <source>
        <dbReference type="ARBA" id="ARBA00022475"/>
    </source>
</evidence>
<feature type="domain" description="Cytochrome c" evidence="19">
    <location>
        <begin position="45"/>
        <end position="126"/>
    </location>
</feature>
<evidence type="ECO:0000256" key="18">
    <source>
        <dbReference type="SAM" id="SignalP"/>
    </source>
</evidence>
<evidence type="ECO:0000259" key="19">
    <source>
        <dbReference type="PROSITE" id="PS51007"/>
    </source>
</evidence>
<dbReference type="SUPFAM" id="SSF46626">
    <property type="entry name" value="Cytochrome c"/>
    <property type="match status" value="2"/>
</dbReference>
<keyword evidence="4 17" id="KW-0813">Transport</keyword>
<evidence type="ECO:0000256" key="16">
    <source>
        <dbReference type="ARBA" id="ARBA00029351"/>
    </source>
</evidence>
<keyword evidence="5 17" id="KW-1003">Cell membrane</keyword>
<evidence type="ECO:0000313" key="21">
    <source>
        <dbReference type="Proteomes" id="UP001381003"/>
    </source>
</evidence>
<dbReference type="InterPro" id="IPR009056">
    <property type="entry name" value="Cyt_c-like_dom"/>
</dbReference>
<sequence length="262" mass="26552">MPTLSRRHPAAIALLIMLGLFVTGTAYAAVAPQDAEATVASASADDVANGKKLFVANCATCHGANGLGVDQVGPSLAGVGAASVDFQMGTGRMPMTEPGVQAQPDLQVKFTEEEISDVAAYVATLGPGPAVPDSEYTDGSQGDPGKGGQIFRVNCAMCHNSAGAGGALTRGKDAPAVTGVSGKHIYEAMVTGPQSMPVFNDTNLTPDNKRDVIAYIEAQQEAGNPGGNPLGSLGPVPEGLFAWTIGLGLLVGFAVWLGQKSA</sequence>
<evidence type="ECO:0000256" key="4">
    <source>
        <dbReference type="ARBA" id="ARBA00022448"/>
    </source>
</evidence>
<keyword evidence="6 17" id="KW-0349">Heme</keyword>
<dbReference type="RefSeq" id="WP_338538239.1">
    <property type="nucleotide sequence ID" value="NZ_CP104874.1"/>
</dbReference>
<dbReference type="EMBL" id="CP104874">
    <property type="protein sequence ID" value="WWF05187.1"/>
    <property type="molecule type" value="Genomic_DNA"/>
</dbReference>
<dbReference type="InterPro" id="IPR008168">
    <property type="entry name" value="Cyt_C_IC"/>
</dbReference>
<organism evidence="20 21">
    <name type="scientific">Janibacter terrae</name>
    <dbReference type="NCBI Taxonomy" id="103817"/>
    <lineage>
        <taxon>Bacteria</taxon>
        <taxon>Bacillati</taxon>
        <taxon>Actinomycetota</taxon>
        <taxon>Actinomycetes</taxon>
        <taxon>Micrococcales</taxon>
        <taxon>Intrasporangiaceae</taxon>
        <taxon>Janibacter</taxon>
    </lineage>
</organism>
<feature type="signal peptide" evidence="18">
    <location>
        <begin position="1"/>
        <end position="28"/>
    </location>
</feature>
<keyword evidence="21" id="KW-1185">Reference proteome</keyword>
<evidence type="ECO:0000313" key="20">
    <source>
        <dbReference type="EMBL" id="WWF05187.1"/>
    </source>
</evidence>
<comment type="subunit">
    <text evidence="17">The cytochrome bc1 complex is composed of a cytochrome b (QcrB), the Rieske iron-sulfur protein (QcrA) and a diheme cytochrome c (QcrC) subunit.</text>
</comment>
<evidence type="ECO:0000256" key="13">
    <source>
        <dbReference type="ARBA" id="ARBA00022989"/>
    </source>
</evidence>
<keyword evidence="7 17" id="KW-0679">Respiratory chain</keyword>
<evidence type="ECO:0000256" key="6">
    <source>
        <dbReference type="ARBA" id="ARBA00022617"/>
    </source>
</evidence>
<dbReference type="PRINTS" id="PR00605">
    <property type="entry name" value="CYTCHROMECIC"/>
</dbReference>
<keyword evidence="12 17" id="KW-0249">Electron transport</keyword>
<evidence type="ECO:0000256" key="10">
    <source>
        <dbReference type="ARBA" id="ARBA00022737"/>
    </source>
</evidence>
<comment type="caution">
    <text evidence="17">Lacks conserved residue(s) required for the propagation of feature annotation.</text>
</comment>
<name>A0ABZ2FCZ7_9MICO</name>
<feature type="transmembrane region" description="Helical" evidence="17">
    <location>
        <begin position="240"/>
        <end position="258"/>
    </location>
</feature>
<comment type="subcellular location">
    <subcellularLocation>
        <location evidence="1 17">Cell membrane</location>
        <topology evidence="1 17">Multi-pass membrane protein</topology>
    </subcellularLocation>
</comment>
<dbReference type="PROSITE" id="PS51007">
    <property type="entry name" value="CYTC"/>
    <property type="match status" value="2"/>
</dbReference>
<dbReference type="Proteomes" id="UP001381003">
    <property type="component" value="Chromosome"/>
</dbReference>
<keyword evidence="8 17" id="KW-0812">Transmembrane</keyword>
<dbReference type="InterPro" id="IPR050597">
    <property type="entry name" value="Cytochrome_c_Oxidase_Subunit"/>
</dbReference>
<evidence type="ECO:0000256" key="15">
    <source>
        <dbReference type="ARBA" id="ARBA00023136"/>
    </source>
</evidence>
<evidence type="ECO:0000256" key="2">
    <source>
        <dbReference type="ARBA" id="ARBA00012951"/>
    </source>
</evidence>
<evidence type="ECO:0000256" key="7">
    <source>
        <dbReference type="ARBA" id="ARBA00022660"/>
    </source>
</evidence>
<gene>
    <name evidence="20" type="ORF">N5P18_16260</name>
</gene>
<comment type="catalytic activity">
    <reaction evidence="16 17">
        <text>a quinol + 2 Fe(III)-[cytochrome c](out) = a quinone + 2 Fe(II)-[cytochrome c](out) + 2 H(+)(out)</text>
        <dbReference type="Rhea" id="RHEA:11484"/>
        <dbReference type="Rhea" id="RHEA-COMP:10350"/>
        <dbReference type="Rhea" id="RHEA-COMP:14399"/>
        <dbReference type="ChEBI" id="CHEBI:15378"/>
        <dbReference type="ChEBI" id="CHEBI:24646"/>
        <dbReference type="ChEBI" id="CHEBI:29033"/>
        <dbReference type="ChEBI" id="CHEBI:29034"/>
        <dbReference type="ChEBI" id="CHEBI:132124"/>
        <dbReference type="EC" id="7.1.1.8"/>
    </reaction>
</comment>
<evidence type="ECO:0000256" key="11">
    <source>
        <dbReference type="ARBA" id="ARBA00022967"/>
    </source>
</evidence>
<keyword evidence="11 17" id="KW-1278">Translocase</keyword>
<evidence type="ECO:0000256" key="17">
    <source>
        <dbReference type="PIRNR" id="PIRNR000007"/>
    </source>
</evidence>
<dbReference type="EC" id="7.1.1.8" evidence="2 17"/>
<dbReference type="InterPro" id="IPR036909">
    <property type="entry name" value="Cyt_c-like_dom_sf"/>
</dbReference>
<dbReference type="Gene3D" id="1.10.760.10">
    <property type="entry name" value="Cytochrome c-like domain"/>
    <property type="match status" value="2"/>
</dbReference>
<feature type="domain" description="Cytochrome c" evidence="19">
    <location>
        <begin position="142"/>
        <end position="220"/>
    </location>
</feature>